<dbReference type="FunFam" id="1.25.40.90:FF:000006">
    <property type="entry name" value="Clathrin interactor 1"/>
    <property type="match status" value="1"/>
</dbReference>
<reference evidence="4" key="1">
    <citation type="submission" date="2016-10" db="EMBL/GenBank/DDBJ databases">
        <authorList>
            <person name="Jeantristanb JTB J.-T."/>
            <person name="Ricardo R."/>
        </authorList>
    </citation>
    <scope>NUCLEOTIDE SEQUENCE [LARGE SCALE GENOMIC DNA]</scope>
</reference>
<dbReference type="GO" id="GO:0005543">
    <property type="term" value="F:phospholipid binding"/>
    <property type="evidence" value="ECO:0007669"/>
    <property type="project" value="TreeGrafter"/>
</dbReference>
<dbReference type="InterPro" id="IPR013809">
    <property type="entry name" value="ENTH"/>
</dbReference>
<feature type="compositionally biased region" description="Polar residues" evidence="1">
    <location>
        <begin position="473"/>
        <end position="485"/>
    </location>
</feature>
<dbReference type="PROSITE" id="PS50942">
    <property type="entry name" value="ENTH"/>
    <property type="match status" value="1"/>
</dbReference>
<dbReference type="PANTHER" id="PTHR12276:SF45">
    <property type="entry name" value="CLATHRIN INTERACTOR 1"/>
    <property type="match status" value="1"/>
</dbReference>
<dbReference type="OrthoDB" id="4033880at2759"/>
<organism evidence="3 4">
    <name type="scientific">Microbotryum saponariae</name>
    <dbReference type="NCBI Taxonomy" id="289078"/>
    <lineage>
        <taxon>Eukaryota</taxon>
        <taxon>Fungi</taxon>
        <taxon>Dikarya</taxon>
        <taxon>Basidiomycota</taxon>
        <taxon>Pucciniomycotina</taxon>
        <taxon>Microbotryomycetes</taxon>
        <taxon>Microbotryales</taxon>
        <taxon>Microbotryaceae</taxon>
        <taxon>Microbotryum</taxon>
    </lineage>
</organism>
<name>A0A2X0N9B1_9BASI</name>
<dbReference type="SUPFAM" id="SSF48464">
    <property type="entry name" value="ENTH/VHS domain"/>
    <property type="match status" value="1"/>
</dbReference>
<dbReference type="STRING" id="289078.A0A2X0N9B1"/>
<dbReference type="CDD" id="cd16992">
    <property type="entry name" value="ENTH_Ent3"/>
    <property type="match status" value="1"/>
</dbReference>
<feature type="compositionally biased region" description="Low complexity" evidence="1">
    <location>
        <begin position="316"/>
        <end position="328"/>
    </location>
</feature>
<feature type="region of interest" description="Disordered" evidence="1">
    <location>
        <begin position="394"/>
        <end position="425"/>
    </location>
</feature>
<dbReference type="GO" id="GO:0005768">
    <property type="term" value="C:endosome"/>
    <property type="evidence" value="ECO:0007669"/>
    <property type="project" value="TreeGrafter"/>
</dbReference>
<dbReference type="GO" id="GO:0006897">
    <property type="term" value="P:endocytosis"/>
    <property type="evidence" value="ECO:0007669"/>
    <property type="project" value="TreeGrafter"/>
</dbReference>
<dbReference type="SMART" id="SM00273">
    <property type="entry name" value="ENTH"/>
    <property type="match status" value="1"/>
</dbReference>
<dbReference type="GO" id="GO:0006895">
    <property type="term" value="P:Golgi to endosome transport"/>
    <property type="evidence" value="ECO:0007669"/>
    <property type="project" value="TreeGrafter"/>
</dbReference>
<dbReference type="AlphaFoldDB" id="A0A2X0N9B1"/>
<evidence type="ECO:0000313" key="3">
    <source>
        <dbReference type="EMBL" id="SDA01896.1"/>
    </source>
</evidence>
<dbReference type="Pfam" id="PF01417">
    <property type="entry name" value="ENTH"/>
    <property type="match status" value="1"/>
</dbReference>
<dbReference type="GO" id="GO:0030125">
    <property type="term" value="C:clathrin vesicle coat"/>
    <property type="evidence" value="ECO:0007669"/>
    <property type="project" value="TreeGrafter"/>
</dbReference>
<gene>
    <name evidence="3" type="ORF">BZ3500_MVSOF-1268-A1-R1_CHR10-2G02995</name>
</gene>
<dbReference type="GO" id="GO:0030276">
    <property type="term" value="F:clathrin binding"/>
    <property type="evidence" value="ECO:0007669"/>
    <property type="project" value="TreeGrafter"/>
</dbReference>
<evidence type="ECO:0000259" key="2">
    <source>
        <dbReference type="PROSITE" id="PS50942"/>
    </source>
</evidence>
<feature type="compositionally biased region" description="Low complexity" evidence="1">
    <location>
        <begin position="336"/>
        <end position="351"/>
    </location>
</feature>
<feature type="region of interest" description="Disordered" evidence="1">
    <location>
        <begin position="473"/>
        <end position="504"/>
    </location>
</feature>
<accession>A0A2X0N9B1</accession>
<dbReference type="GO" id="GO:0005886">
    <property type="term" value="C:plasma membrane"/>
    <property type="evidence" value="ECO:0007669"/>
    <property type="project" value="TreeGrafter"/>
</dbReference>
<evidence type="ECO:0000256" key="1">
    <source>
        <dbReference type="SAM" id="MobiDB-lite"/>
    </source>
</evidence>
<dbReference type="PANTHER" id="PTHR12276">
    <property type="entry name" value="EPSIN/ENT-RELATED"/>
    <property type="match status" value="1"/>
</dbReference>
<dbReference type="GO" id="GO:0005829">
    <property type="term" value="C:cytosol"/>
    <property type="evidence" value="ECO:0007669"/>
    <property type="project" value="GOC"/>
</dbReference>
<dbReference type="EMBL" id="FMWP01000117">
    <property type="protein sequence ID" value="SDA01896.1"/>
    <property type="molecule type" value="Genomic_DNA"/>
</dbReference>
<keyword evidence="4" id="KW-1185">Reference proteome</keyword>
<protein>
    <submittedName>
        <fullName evidence="3">BZ3500_MvSof-1268-A1-R1_Chr10-2g02995 protein</fullName>
    </submittedName>
</protein>
<feature type="compositionally biased region" description="Low complexity" evidence="1">
    <location>
        <begin position="266"/>
        <end position="283"/>
    </location>
</feature>
<proteinExistence type="predicted"/>
<feature type="compositionally biased region" description="Low complexity" evidence="1">
    <location>
        <begin position="407"/>
        <end position="425"/>
    </location>
</feature>
<feature type="region of interest" description="Disordered" evidence="1">
    <location>
        <begin position="175"/>
        <end position="351"/>
    </location>
</feature>
<evidence type="ECO:0000313" key="4">
    <source>
        <dbReference type="Proteomes" id="UP000249723"/>
    </source>
</evidence>
<feature type="domain" description="ENTH" evidence="2">
    <location>
        <begin position="42"/>
        <end position="175"/>
    </location>
</feature>
<feature type="compositionally biased region" description="Gly residues" evidence="1">
    <location>
        <begin position="210"/>
        <end position="227"/>
    </location>
</feature>
<dbReference type="Gene3D" id="1.25.40.90">
    <property type="match status" value="1"/>
</dbReference>
<feature type="compositionally biased region" description="Gly residues" evidence="1">
    <location>
        <begin position="192"/>
        <end position="201"/>
    </location>
</feature>
<dbReference type="Proteomes" id="UP000249723">
    <property type="component" value="Unassembled WGS sequence"/>
</dbReference>
<sequence length="504" mass="53295">MNWLADQVEGLAKQASEITMYDIKSVVNQLIPTLIALHQAKNIVMNFTEMEAKVRDATNDDAWGASSTLMQDIAQGTFNFQLFNEIMPTIYARFTEKEARQWRQIYKALVLLEYLVKNGSERVIDDARTHLSLIKVLRNFHYTDENGKDQGINVRNRSKELAELLGDLDRVRQERRKAKANRNKYTGVSSDGFGGGGGGGPSFTSATGSRYGGFGSDSMGSGSGGGREGGDHGGFSDSRAPAGDFEEYDAGDWEDKPSRFNSAPTRASGSGSGSHSRASASVKPTPPAPKPEPPKAEVNLFDFDDEDDQPTPPPKASSFAVPAPAAASLDDDFDDFQSAAPIPSVPSLPISPVSAAPKQNAFAMLNAQPSTQIRPPQSNPNSGMMGSFAPMQAQSAIRPNPPSHTNSTTSVFSQKSSSSSAAAAAQVKPKAAAADFSDLFGSFGGAITPAAKSGSANGGMTIAQIAEKKRQESLFNMSNAGSKTQPYGGGGASSTDDNGWGSLL</sequence>
<dbReference type="InterPro" id="IPR008942">
    <property type="entry name" value="ENTH_VHS"/>
</dbReference>